<feature type="transmembrane region" description="Helical" evidence="15">
    <location>
        <begin position="617"/>
        <end position="637"/>
    </location>
</feature>
<evidence type="ECO:0000256" key="2">
    <source>
        <dbReference type="ARBA" id="ARBA00004922"/>
    </source>
</evidence>
<dbReference type="Proteomes" id="UP001497383">
    <property type="component" value="Chromosome 2"/>
</dbReference>
<keyword evidence="10 15" id="KW-1133">Transmembrane helix</keyword>
<organism evidence="17 18">
    <name type="scientific">Lodderomyces beijingensis</name>
    <dbReference type="NCBI Taxonomy" id="1775926"/>
    <lineage>
        <taxon>Eukaryota</taxon>
        <taxon>Fungi</taxon>
        <taxon>Dikarya</taxon>
        <taxon>Ascomycota</taxon>
        <taxon>Saccharomycotina</taxon>
        <taxon>Pichiomycetes</taxon>
        <taxon>Debaryomycetaceae</taxon>
        <taxon>Candida/Lodderomyces clade</taxon>
        <taxon>Lodderomyces</taxon>
    </lineage>
</organism>
<keyword evidence="5 15" id="KW-0328">Glycosyltransferase</keyword>
<feature type="transmembrane region" description="Helical" evidence="15">
    <location>
        <begin position="674"/>
        <end position="694"/>
    </location>
</feature>
<keyword evidence="8" id="KW-0677">Repeat</keyword>
<comment type="subcellular location">
    <subcellularLocation>
        <location evidence="1 15">Endoplasmic reticulum membrane</location>
        <topology evidence="1 15">Multi-pass membrane protein</topology>
    </subcellularLocation>
</comment>
<evidence type="ECO:0000256" key="12">
    <source>
        <dbReference type="ARBA" id="ARBA00023180"/>
    </source>
</evidence>
<evidence type="ECO:0000313" key="17">
    <source>
        <dbReference type="EMBL" id="CAK9437536.1"/>
    </source>
</evidence>
<feature type="domain" description="MIR" evidence="16">
    <location>
        <begin position="365"/>
        <end position="425"/>
    </location>
</feature>
<name>A0ABP0ZHS0_9ASCO</name>
<dbReference type="PROSITE" id="PS50919">
    <property type="entry name" value="MIR"/>
    <property type="match status" value="3"/>
</dbReference>
<evidence type="ECO:0000256" key="11">
    <source>
        <dbReference type="ARBA" id="ARBA00023136"/>
    </source>
</evidence>
<evidence type="ECO:0000256" key="15">
    <source>
        <dbReference type="RuleBase" id="RU367007"/>
    </source>
</evidence>
<comment type="function">
    <text evidence="15">Transfers mannose from Dol-P-mannose to Ser or Thr residues on proteins.</text>
</comment>
<evidence type="ECO:0000256" key="1">
    <source>
        <dbReference type="ARBA" id="ARBA00004477"/>
    </source>
</evidence>
<feature type="transmembrane region" description="Helical" evidence="15">
    <location>
        <begin position="249"/>
        <end position="269"/>
    </location>
</feature>
<sequence length="722" mass="83920">MTLEKVEYRDGPYRPYKLIKRRFCAPLTRTDWAILLFLTSCSLLRIYKLYQPDKVIFDELHTWRQIQHYREGKFFLDVHPPLAKLIYYFFDHLAGSSSSTFQRIGQSYVAQLYVAMRLFAGVCAVMSVDLVYLLMRLDSGYMTSVFTSLLLCLDNSHVVQSRLILADAPLLVSQIAAIYFLKSAMKREFFTKSWWLSLFATGVSLGFTMSLKLNGWFTFVWVGVVTCWELYDILGDLTIPILQWLKHVLWRFAAVVVVPLTIYCSVWYLHFELLPYESSHSGYISPHFRSTFRDYEPDPVEVLYGSTITLKHNNLEKYLHSHNAHYPEGSNLQQVTLYDFANDVNNEWVVETPHKYYEQNIMHKVKPVKDGDTIRLYHKRTGHYLHVNDIRPPVSDRYDYANEVNCNETRGLLGNTEYEFKVRIVGKKKHAVNDLPLIKLRATETVMQLVHRNQKCILVGHEARLPLWGNEQNEVLCVEEPTIPNSLWYVEANSHPILEQMGDAIPKVKFDAAPFRFWHKMWEIHQAMIRLNAGFTTINEASSSALSWPLSLSGTPYFESEATLENDAAQIYYLGNVAVYWTTFAALLISMVKLFLHLIRNMNPLVLYVDTLAKSQFYDNSSVYLLGWLLHFIPYVYMERNLYLHHYLPALVFAILNLGEYVQYQNNKYIRAGLVCAITGAVAYCFMSFIPLVYGSGWTVSECEAHRWFPGWNFNCEIYTGQ</sequence>
<evidence type="ECO:0000259" key="16">
    <source>
        <dbReference type="PROSITE" id="PS50919"/>
    </source>
</evidence>
<feature type="transmembrane region" description="Helical" evidence="15">
    <location>
        <begin position="112"/>
        <end position="135"/>
    </location>
</feature>
<keyword evidence="11 15" id="KW-0472">Membrane</keyword>
<dbReference type="Gene3D" id="2.80.10.50">
    <property type="match status" value="1"/>
</dbReference>
<comment type="pathway">
    <text evidence="2 15">Protein modification; protein glycosylation.</text>
</comment>
<feature type="transmembrane region" description="Helical" evidence="15">
    <location>
        <begin position="643"/>
        <end position="662"/>
    </location>
</feature>
<feature type="domain" description="MIR" evidence="16">
    <location>
        <begin position="437"/>
        <end position="493"/>
    </location>
</feature>
<feature type="transmembrane region" description="Helical" evidence="15">
    <location>
        <begin position="571"/>
        <end position="596"/>
    </location>
</feature>
<keyword evidence="9 15" id="KW-0256">Endoplasmic reticulum</keyword>
<evidence type="ECO:0000256" key="9">
    <source>
        <dbReference type="ARBA" id="ARBA00022824"/>
    </source>
</evidence>
<reference evidence="17 18" key="1">
    <citation type="submission" date="2024-03" db="EMBL/GenBank/DDBJ databases">
        <authorList>
            <person name="Brejova B."/>
        </authorList>
    </citation>
    <scope>NUCLEOTIDE SEQUENCE [LARGE SCALE GENOMIC DNA]</scope>
    <source>
        <strain evidence="17 18">CBS 14171</strain>
    </source>
</reference>
<dbReference type="CDD" id="cd23286">
    <property type="entry name" value="beta-trefoil_MIR_PMT7-like"/>
    <property type="match status" value="1"/>
</dbReference>
<keyword evidence="6 15" id="KW-0808">Transferase</keyword>
<comment type="catalytic activity">
    <reaction evidence="13 15">
        <text>a di-trans,poly-cis-dolichyl beta-D-mannosyl phosphate + L-threonyl-[protein] = 3-O-(alpha-D-mannosyl)-L-threonyl-[protein] + a di-trans,poly-cis-dolichyl phosphate + H(+)</text>
        <dbReference type="Rhea" id="RHEA:53396"/>
        <dbReference type="Rhea" id="RHEA-COMP:11060"/>
        <dbReference type="Rhea" id="RHEA-COMP:13547"/>
        <dbReference type="Rhea" id="RHEA-COMP:19498"/>
        <dbReference type="Rhea" id="RHEA-COMP:19501"/>
        <dbReference type="ChEBI" id="CHEBI:15378"/>
        <dbReference type="ChEBI" id="CHEBI:30013"/>
        <dbReference type="ChEBI" id="CHEBI:57683"/>
        <dbReference type="ChEBI" id="CHEBI:58211"/>
        <dbReference type="ChEBI" id="CHEBI:137323"/>
        <dbReference type="EC" id="2.4.1.109"/>
    </reaction>
</comment>
<evidence type="ECO:0000313" key="18">
    <source>
        <dbReference type="Proteomes" id="UP001497383"/>
    </source>
</evidence>
<dbReference type="Pfam" id="PF02815">
    <property type="entry name" value="MIR"/>
    <property type="match status" value="1"/>
</dbReference>
<dbReference type="InterPro" id="IPR016093">
    <property type="entry name" value="MIR_motif"/>
</dbReference>
<dbReference type="GeneID" id="92207110"/>
<dbReference type="InterPro" id="IPR027005">
    <property type="entry name" value="PMT-like"/>
</dbReference>
<dbReference type="EMBL" id="OZ022406">
    <property type="protein sequence ID" value="CAK9437536.1"/>
    <property type="molecule type" value="Genomic_DNA"/>
</dbReference>
<dbReference type="InterPro" id="IPR032421">
    <property type="entry name" value="PMT_4TMC"/>
</dbReference>
<keyword evidence="18" id="KW-1185">Reference proteome</keyword>
<dbReference type="EC" id="2.4.1.109" evidence="4 15"/>
<dbReference type="InterPro" id="IPR003342">
    <property type="entry name" value="ArnT-like_N"/>
</dbReference>
<evidence type="ECO:0000256" key="7">
    <source>
        <dbReference type="ARBA" id="ARBA00022692"/>
    </source>
</evidence>
<dbReference type="Pfam" id="PF02366">
    <property type="entry name" value="PMT"/>
    <property type="match status" value="1"/>
</dbReference>
<dbReference type="RefSeq" id="XP_066828852.1">
    <property type="nucleotide sequence ID" value="XM_066971855.1"/>
</dbReference>
<proteinExistence type="inferred from homology"/>
<keyword evidence="12" id="KW-0325">Glycoprotein</keyword>
<dbReference type="PANTHER" id="PTHR10050:SF50">
    <property type="entry name" value="DOLICHYL-PHOSPHATE-MANNOSE--PROTEIN MANNOSYLTRANSFERASE 1-RELATED"/>
    <property type="match status" value="1"/>
</dbReference>
<accession>A0ABP0ZHS0</accession>
<evidence type="ECO:0000256" key="3">
    <source>
        <dbReference type="ARBA" id="ARBA00007222"/>
    </source>
</evidence>
<dbReference type="SUPFAM" id="SSF82109">
    <property type="entry name" value="MIR domain"/>
    <property type="match status" value="1"/>
</dbReference>
<feature type="transmembrane region" description="Helical" evidence="15">
    <location>
        <begin position="193"/>
        <end position="210"/>
    </location>
</feature>
<dbReference type="PANTHER" id="PTHR10050">
    <property type="entry name" value="DOLICHYL-PHOSPHATE-MANNOSE--PROTEIN MANNOSYLTRANSFERASE"/>
    <property type="match status" value="1"/>
</dbReference>
<feature type="domain" description="MIR" evidence="16">
    <location>
        <begin position="299"/>
        <end position="353"/>
    </location>
</feature>
<comment type="catalytic activity">
    <reaction evidence="14 15">
        <text>a di-trans,poly-cis-dolichyl beta-D-mannosyl phosphate + L-seryl-[protein] = 3-O-(alpha-D-mannosyl)-L-seryl-[protein] + a di-trans,poly-cis-dolichyl phosphate + H(+)</text>
        <dbReference type="Rhea" id="RHEA:17377"/>
        <dbReference type="Rhea" id="RHEA-COMP:9863"/>
        <dbReference type="Rhea" id="RHEA-COMP:13546"/>
        <dbReference type="Rhea" id="RHEA-COMP:19498"/>
        <dbReference type="Rhea" id="RHEA-COMP:19501"/>
        <dbReference type="ChEBI" id="CHEBI:15378"/>
        <dbReference type="ChEBI" id="CHEBI:29999"/>
        <dbReference type="ChEBI" id="CHEBI:57683"/>
        <dbReference type="ChEBI" id="CHEBI:58211"/>
        <dbReference type="ChEBI" id="CHEBI:137321"/>
        <dbReference type="EC" id="2.4.1.109"/>
    </reaction>
</comment>
<evidence type="ECO:0000256" key="5">
    <source>
        <dbReference type="ARBA" id="ARBA00022676"/>
    </source>
</evidence>
<dbReference type="InterPro" id="IPR036300">
    <property type="entry name" value="MIR_dom_sf"/>
</dbReference>
<gene>
    <name evidence="17" type="ORF">LODBEIA_P19140</name>
</gene>
<feature type="transmembrane region" description="Helical" evidence="15">
    <location>
        <begin position="216"/>
        <end position="237"/>
    </location>
</feature>
<comment type="similarity">
    <text evidence="3 15">Belongs to the glycosyltransferase 39 family.</text>
</comment>
<dbReference type="SMART" id="SM00472">
    <property type="entry name" value="MIR"/>
    <property type="match status" value="3"/>
</dbReference>
<evidence type="ECO:0000256" key="4">
    <source>
        <dbReference type="ARBA" id="ARBA00012839"/>
    </source>
</evidence>
<evidence type="ECO:0000256" key="14">
    <source>
        <dbReference type="ARBA" id="ARBA00045102"/>
    </source>
</evidence>
<evidence type="ECO:0000256" key="10">
    <source>
        <dbReference type="ARBA" id="ARBA00022989"/>
    </source>
</evidence>
<feature type="transmembrane region" description="Helical" evidence="15">
    <location>
        <begin position="163"/>
        <end position="181"/>
    </location>
</feature>
<evidence type="ECO:0000256" key="13">
    <source>
        <dbReference type="ARBA" id="ARBA00045085"/>
    </source>
</evidence>
<protein>
    <recommendedName>
        <fullName evidence="4 15">Dolichyl-phosphate-mannose--protein mannosyltransferase</fullName>
        <ecNumber evidence="4 15">2.4.1.109</ecNumber>
    </recommendedName>
</protein>
<dbReference type="Pfam" id="PF16192">
    <property type="entry name" value="PMT_4TMC"/>
    <property type="match status" value="1"/>
</dbReference>
<evidence type="ECO:0000256" key="6">
    <source>
        <dbReference type="ARBA" id="ARBA00022679"/>
    </source>
</evidence>
<keyword evidence="7 15" id="KW-0812">Transmembrane</keyword>
<evidence type="ECO:0000256" key="8">
    <source>
        <dbReference type="ARBA" id="ARBA00022737"/>
    </source>
</evidence>